<dbReference type="EMBL" id="JAULSV010000007">
    <property type="protein sequence ID" value="KAK0638974.1"/>
    <property type="molecule type" value="Genomic_DNA"/>
</dbReference>
<gene>
    <name evidence="2" type="ORF">B0T16DRAFT_497156</name>
</gene>
<evidence type="ECO:0000313" key="3">
    <source>
        <dbReference type="Proteomes" id="UP001174936"/>
    </source>
</evidence>
<dbReference type="Proteomes" id="UP001174936">
    <property type="component" value="Unassembled WGS sequence"/>
</dbReference>
<feature type="compositionally biased region" description="Low complexity" evidence="1">
    <location>
        <begin position="631"/>
        <end position="647"/>
    </location>
</feature>
<feature type="region of interest" description="Disordered" evidence="1">
    <location>
        <begin position="380"/>
        <end position="768"/>
    </location>
</feature>
<feature type="compositionally biased region" description="Basic and acidic residues" evidence="1">
    <location>
        <begin position="599"/>
        <end position="624"/>
    </location>
</feature>
<feature type="region of interest" description="Disordered" evidence="1">
    <location>
        <begin position="1"/>
        <end position="39"/>
    </location>
</feature>
<proteinExistence type="predicted"/>
<feature type="region of interest" description="Disordered" evidence="1">
    <location>
        <begin position="822"/>
        <end position="852"/>
    </location>
</feature>
<feature type="compositionally biased region" description="Pro residues" evidence="1">
    <location>
        <begin position="8"/>
        <end position="17"/>
    </location>
</feature>
<feature type="compositionally biased region" description="Low complexity" evidence="1">
    <location>
        <begin position="724"/>
        <end position="736"/>
    </location>
</feature>
<organism evidence="2 3">
    <name type="scientific">Cercophora newfieldiana</name>
    <dbReference type="NCBI Taxonomy" id="92897"/>
    <lineage>
        <taxon>Eukaryota</taxon>
        <taxon>Fungi</taxon>
        <taxon>Dikarya</taxon>
        <taxon>Ascomycota</taxon>
        <taxon>Pezizomycotina</taxon>
        <taxon>Sordariomycetes</taxon>
        <taxon>Sordariomycetidae</taxon>
        <taxon>Sordariales</taxon>
        <taxon>Lasiosphaeriaceae</taxon>
        <taxon>Cercophora</taxon>
    </lineage>
</organism>
<feature type="compositionally biased region" description="Basic and acidic residues" evidence="1">
    <location>
        <begin position="822"/>
        <end position="840"/>
    </location>
</feature>
<name>A0AA40CJ15_9PEZI</name>
<evidence type="ECO:0000313" key="2">
    <source>
        <dbReference type="EMBL" id="KAK0638974.1"/>
    </source>
</evidence>
<comment type="caution">
    <text evidence="2">The sequence shown here is derived from an EMBL/GenBank/DDBJ whole genome shotgun (WGS) entry which is preliminary data.</text>
</comment>
<feature type="compositionally biased region" description="Basic residues" evidence="1">
    <location>
        <begin position="411"/>
        <end position="421"/>
    </location>
</feature>
<dbReference type="PANTHER" id="PTHR48125:SF12">
    <property type="entry name" value="AT HOOK TRANSCRIPTION FACTOR FAMILY-RELATED"/>
    <property type="match status" value="1"/>
</dbReference>
<feature type="compositionally biased region" description="Low complexity" evidence="1">
    <location>
        <begin position="18"/>
        <end position="33"/>
    </location>
</feature>
<dbReference type="AlphaFoldDB" id="A0AA40CJ15"/>
<sequence>MSVDTNSPPLPPPPTPSIAPKSAAPTSPSLSLPPEEKAGLEASSSLLDLSLPPAKMDEIGILPIRTWNRLSSFDEWWKDFESFSTREWEEVEPNVPLWWQHAHCSNGLEWPLRVIGPREKVRALSNLTFEGLLEIIRQEEHLGAGGPSGFSLVAKSFRKACYDTGKTVQISNYFVFDVFYQLTRICEHPGGFGFINTLQDMFIFWPRQRNVPGKEQNMAGMCVCIPEEHPYLNVRATLTALNLGDFSRLQKIGYADQTNLFKPRQSRLNKRNEVWASLKNIGFKPVIEEAVKFGFRVDHWFYDSPAPPDSALVPGEPHPTDVSQPRARYIGEILEDHSVPFQALQFDADTPRSPDSENFTIVDQTDQMINSWAIQNLLTSGPDGALAGEQGGIPESQPPKPSKMALEKERKRQQKKRKKMRLQAAREVEPTPGFDAGEETVSESPTAEELLAEGPAVPATPEEPSVEQPIADEPIAGSAIAEATVEEPLPSPGEVDTPATATESMSQHLPAEHDEAKSKRKEKEQRRKERRRAEKAQLEEGKKRVEEEKARKREEQRREAEEQRNKEAEKKLQQDRQRWEEEARRREEAQNRRLLAQAAEEHRRAEELRRGEELRRAEKLRRVSESALSTQPAGPSSQPAQPISSPSKRLSGGNKANIIGDIILDDTQASAPGAPSTVAQAPVPGVAPGEEQPEQGPCAGEEKPAEAAAAAEAGVSKIKQPEVQPLAKAQRPALPARARRKPTPSPPPRGRQAHRRPKGKRAAWKNLADRIADRTRQLVSRDVRRLLADEVPRLIADEVRRTWTGEEQRRARADALVLERLIEESSGGRKEPYNTRDCGRGRSASHPAPAPM</sequence>
<feature type="compositionally biased region" description="Basic and acidic residues" evidence="1">
    <location>
        <begin position="510"/>
        <end position="591"/>
    </location>
</feature>
<feature type="compositionally biased region" description="Basic residues" evidence="1">
    <location>
        <begin position="751"/>
        <end position="763"/>
    </location>
</feature>
<accession>A0AA40CJ15</accession>
<protein>
    <submittedName>
        <fullName evidence="2">Uncharacterized protein</fullName>
    </submittedName>
</protein>
<dbReference type="PANTHER" id="PTHR48125">
    <property type="entry name" value="LP07818P1"/>
    <property type="match status" value="1"/>
</dbReference>
<reference evidence="2" key="1">
    <citation type="submission" date="2023-06" db="EMBL/GenBank/DDBJ databases">
        <title>Genome-scale phylogeny and comparative genomics of the fungal order Sordariales.</title>
        <authorList>
            <consortium name="Lawrence Berkeley National Laboratory"/>
            <person name="Hensen N."/>
            <person name="Bonometti L."/>
            <person name="Westerberg I."/>
            <person name="Brannstrom I.O."/>
            <person name="Guillou S."/>
            <person name="Cros-Aarteil S."/>
            <person name="Calhoun S."/>
            <person name="Haridas S."/>
            <person name="Kuo A."/>
            <person name="Mondo S."/>
            <person name="Pangilinan J."/>
            <person name="Riley R."/>
            <person name="Labutti K."/>
            <person name="Andreopoulos B."/>
            <person name="Lipzen A."/>
            <person name="Chen C."/>
            <person name="Yanf M."/>
            <person name="Daum C."/>
            <person name="Ng V."/>
            <person name="Clum A."/>
            <person name="Steindorff A."/>
            <person name="Ohm R."/>
            <person name="Martin F."/>
            <person name="Silar P."/>
            <person name="Natvig D."/>
            <person name="Lalanne C."/>
            <person name="Gautier V."/>
            <person name="Ament-Velasquez S.L."/>
            <person name="Kruys A."/>
            <person name="Hutchinson M.I."/>
            <person name="Powell A.J."/>
            <person name="Barry K."/>
            <person name="Miller A.N."/>
            <person name="Grigoriev I.V."/>
            <person name="Debuchy R."/>
            <person name="Gladieux P."/>
            <person name="Thoren M.H."/>
            <person name="Johannesson H."/>
        </authorList>
    </citation>
    <scope>NUCLEOTIDE SEQUENCE</scope>
    <source>
        <strain evidence="2">SMH2532-1</strain>
    </source>
</reference>
<evidence type="ECO:0000256" key="1">
    <source>
        <dbReference type="SAM" id="MobiDB-lite"/>
    </source>
</evidence>
<keyword evidence="3" id="KW-1185">Reference proteome</keyword>